<reference evidence="1 2" key="1">
    <citation type="journal article" date="2018" name="Front. Plant Sci.">
        <title>Red Clover (Trifolium pratense) and Zigzag Clover (T. medium) - A Picture of Genomic Similarities and Differences.</title>
        <authorList>
            <person name="Dluhosova J."/>
            <person name="Istvanek J."/>
            <person name="Nedelnik J."/>
            <person name="Repkova J."/>
        </authorList>
    </citation>
    <scope>NUCLEOTIDE SEQUENCE [LARGE SCALE GENOMIC DNA]</scope>
    <source>
        <strain evidence="2">cv. 10/8</strain>
        <tissue evidence="1">Leaf</tissue>
    </source>
</reference>
<sequence length="55" mass="6373">MKFWVDLSSNPRAEHPDLDDLARQGSWLARRENSLNVCFDSDLSRQLSLGLARRE</sequence>
<organism evidence="1 2">
    <name type="scientific">Trifolium medium</name>
    <dbReference type="NCBI Taxonomy" id="97028"/>
    <lineage>
        <taxon>Eukaryota</taxon>
        <taxon>Viridiplantae</taxon>
        <taxon>Streptophyta</taxon>
        <taxon>Embryophyta</taxon>
        <taxon>Tracheophyta</taxon>
        <taxon>Spermatophyta</taxon>
        <taxon>Magnoliopsida</taxon>
        <taxon>eudicotyledons</taxon>
        <taxon>Gunneridae</taxon>
        <taxon>Pentapetalae</taxon>
        <taxon>rosids</taxon>
        <taxon>fabids</taxon>
        <taxon>Fabales</taxon>
        <taxon>Fabaceae</taxon>
        <taxon>Papilionoideae</taxon>
        <taxon>50 kb inversion clade</taxon>
        <taxon>NPAAA clade</taxon>
        <taxon>Hologalegina</taxon>
        <taxon>IRL clade</taxon>
        <taxon>Trifolieae</taxon>
        <taxon>Trifolium</taxon>
    </lineage>
</organism>
<dbReference type="Proteomes" id="UP000265520">
    <property type="component" value="Unassembled WGS sequence"/>
</dbReference>
<keyword evidence="2" id="KW-1185">Reference proteome</keyword>
<dbReference type="AlphaFoldDB" id="A0A392T6H3"/>
<protein>
    <submittedName>
        <fullName evidence="1">Uncharacterized protein</fullName>
    </submittedName>
</protein>
<proteinExistence type="predicted"/>
<accession>A0A392T6H3</accession>
<dbReference type="EMBL" id="LXQA010505341">
    <property type="protein sequence ID" value="MCI56007.1"/>
    <property type="molecule type" value="Genomic_DNA"/>
</dbReference>
<name>A0A392T6H3_9FABA</name>
<evidence type="ECO:0000313" key="2">
    <source>
        <dbReference type="Proteomes" id="UP000265520"/>
    </source>
</evidence>
<feature type="non-terminal residue" evidence="1">
    <location>
        <position position="55"/>
    </location>
</feature>
<evidence type="ECO:0000313" key="1">
    <source>
        <dbReference type="EMBL" id="MCI56007.1"/>
    </source>
</evidence>
<comment type="caution">
    <text evidence="1">The sequence shown here is derived from an EMBL/GenBank/DDBJ whole genome shotgun (WGS) entry which is preliminary data.</text>
</comment>